<feature type="domain" description="Zn(2)-C6 fungal-type" evidence="4">
    <location>
        <begin position="19"/>
        <end position="52"/>
    </location>
</feature>
<protein>
    <submittedName>
        <fullName evidence="5">Fungal-specific transcription factor domain-containing protein</fullName>
    </submittedName>
</protein>
<dbReference type="PROSITE" id="PS00463">
    <property type="entry name" value="ZN2_CY6_FUNGAL_1"/>
    <property type="match status" value="1"/>
</dbReference>
<evidence type="ECO:0000256" key="3">
    <source>
        <dbReference type="SAM" id="MobiDB-lite"/>
    </source>
</evidence>
<dbReference type="Gene3D" id="4.10.240.10">
    <property type="entry name" value="Zn(2)-C6 fungal-type DNA-binding domain"/>
    <property type="match status" value="1"/>
</dbReference>
<dbReference type="GO" id="GO:0006351">
    <property type="term" value="P:DNA-templated transcription"/>
    <property type="evidence" value="ECO:0007669"/>
    <property type="project" value="InterPro"/>
</dbReference>
<dbReference type="GO" id="GO:0008270">
    <property type="term" value="F:zinc ion binding"/>
    <property type="evidence" value="ECO:0007669"/>
    <property type="project" value="InterPro"/>
</dbReference>
<dbReference type="CDD" id="cd00067">
    <property type="entry name" value="GAL4"/>
    <property type="match status" value="1"/>
</dbReference>
<dbReference type="SMART" id="SM00906">
    <property type="entry name" value="Fungal_trans"/>
    <property type="match status" value="1"/>
</dbReference>
<comment type="caution">
    <text evidence="5">The sequence shown here is derived from an EMBL/GenBank/DDBJ whole genome shotgun (WGS) entry which is preliminary data.</text>
</comment>
<dbReference type="Pfam" id="PF04082">
    <property type="entry name" value="Fungal_trans"/>
    <property type="match status" value="1"/>
</dbReference>
<dbReference type="Proteomes" id="UP001221757">
    <property type="component" value="Unassembled WGS sequence"/>
</dbReference>
<dbReference type="InterPro" id="IPR036864">
    <property type="entry name" value="Zn2-C6_fun-type_DNA-bd_sf"/>
</dbReference>
<dbReference type="Pfam" id="PF00172">
    <property type="entry name" value="Zn_clus"/>
    <property type="match status" value="1"/>
</dbReference>
<dbReference type="CDD" id="cd12148">
    <property type="entry name" value="fungal_TF_MHR"/>
    <property type="match status" value="1"/>
</dbReference>
<keyword evidence="1" id="KW-0479">Metal-binding</keyword>
<proteinExistence type="predicted"/>
<gene>
    <name evidence="5" type="ORF">B0H17DRAFT_1338870</name>
</gene>
<feature type="region of interest" description="Disordered" evidence="3">
    <location>
        <begin position="671"/>
        <end position="715"/>
    </location>
</feature>
<sequence length="825" mass="92506">MTDSQSDLPGSKRRRLRGSCDICKQRKIRCDSAQMPGNRCSNCIAFNSECTHNTKSAPKKSAAPTAPLSELPPDVSDNNKTAQAHVAAIVLQATAYIPDSDLRRVLLDVARYARNLESALAARNRSPSVPSPSSTADSPSSLIVKDEEDLFVNGTLTERFDRFRLDSDRNRYFGKSSHFGLINKAMDVKKSFIEEASIPKTILPAVKRPLFWASPWELAHLSPPEAFPPLTFPEPDLLDDLVSLFFARVNIVLCLLHRPTFEKALASGLQLADHQFGSTVLAVCAVASKYSDDPRVLLEGTNTRLSSGWKYFCQLEPFKKALMRSFTLYEAQTLCLAVFYLQGSSAPDECWSLGGAGVRYAQEVGVHRRNRYDDRLVDEQWKRVFWILICIDTYSSTFCGRPRATSFDDYDVDYPAECDDEYWETSDPDMAFKQPPGRPSVISYTIAYLKLMEILGMAQKTIYMVRQKDKPREWLESTVINLESVLQTTYTTILFDDYHSSTLNAWIDMIPDHLRWDPNMEDPIFATQSAVLYACYYHVQIQVHRIFLVSPGPPGSEEVRCPASYNYPSLAICASSARACSHVIDVASRRGFLFNPHILNAVFDSCLIILLNVWGGRQVGLVVDPQKCLRDVEMCLRIFRTYESRWQIAGRQHDIITELMSATNMEIEYSPNPLKRGLDHDPEPSTSDSSPESDSQPVTEDEALETGGQPFLGANTSVFNMDPRLSLPMYTEDLGRLPVYEPINWGINWGKDSYDGIVLPEYLNNLAASESLFPDSTGPGTAMPSDLAAITNGVPAGYNWNDWGKYIMNVEELVQSLDKSGEGRV</sequence>
<dbReference type="PANTHER" id="PTHR46910:SF38">
    <property type="entry name" value="ZN(2)-C6 FUNGAL-TYPE DOMAIN-CONTAINING PROTEIN"/>
    <property type="match status" value="1"/>
</dbReference>
<dbReference type="PANTHER" id="PTHR46910">
    <property type="entry name" value="TRANSCRIPTION FACTOR PDR1"/>
    <property type="match status" value="1"/>
</dbReference>
<evidence type="ECO:0000313" key="6">
    <source>
        <dbReference type="Proteomes" id="UP001221757"/>
    </source>
</evidence>
<dbReference type="SMART" id="SM00066">
    <property type="entry name" value="GAL4"/>
    <property type="match status" value="1"/>
</dbReference>
<keyword evidence="6" id="KW-1185">Reference proteome</keyword>
<evidence type="ECO:0000256" key="2">
    <source>
        <dbReference type="ARBA" id="ARBA00023242"/>
    </source>
</evidence>
<evidence type="ECO:0000256" key="1">
    <source>
        <dbReference type="ARBA" id="ARBA00022723"/>
    </source>
</evidence>
<dbReference type="InterPro" id="IPR007219">
    <property type="entry name" value="XnlR_reg_dom"/>
</dbReference>
<feature type="region of interest" description="Disordered" evidence="3">
    <location>
        <begin position="54"/>
        <end position="74"/>
    </location>
</feature>
<reference evidence="5" key="1">
    <citation type="submission" date="2023-03" db="EMBL/GenBank/DDBJ databases">
        <title>Massive genome expansion in bonnet fungi (Mycena s.s.) driven by repeated elements and novel gene families across ecological guilds.</title>
        <authorList>
            <consortium name="Lawrence Berkeley National Laboratory"/>
            <person name="Harder C.B."/>
            <person name="Miyauchi S."/>
            <person name="Viragh M."/>
            <person name="Kuo A."/>
            <person name="Thoen E."/>
            <person name="Andreopoulos B."/>
            <person name="Lu D."/>
            <person name="Skrede I."/>
            <person name="Drula E."/>
            <person name="Henrissat B."/>
            <person name="Morin E."/>
            <person name="Kohler A."/>
            <person name="Barry K."/>
            <person name="LaButti K."/>
            <person name="Morin E."/>
            <person name="Salamov A."/>
            <person name="Lipzen A."/>
            <person name="Mereny Z."/>
            <person name="Hegedus B."/>
            <person name="Baldrian P."/>
            <person name="Stursova M."/>
            <person name="Weitz H."/>
            <person name="Taylor A."/>
            <person name="Grigoriev I.V."/>
            <person name="Nagy L.G."/>
            <person name="Martin F."/>
            <person name="Kauserud H."/>
        </authorList>
    </citation>
    <scope>NUCLEOTIDE SEQUENCE</scope>
    <source>
        <strain evidence="5">CBHHK067</strain>
    </source>
</reference>
<evidence type="ECO:0000313" key="5">
    <source>
        <dbReference type="EMBL" id="KAJ7648433.1"/>
    </source>
</evidence>
<feature type="compositionally biased region" description="Low complexity" evidence="3">
    <location>
        <begin position="684"/>
        <end position="695"/>
    </location>
</feature>
<evidence type="ECO:0000259" key="4">
    <source>
        <dbReference type="PROSITE" id="PS50048"/>
    </source>
</evidence>
<dbReference type="InterPro" id="IPR001138">
    <property type="entry name" value="Zn2Cys6_DnaBD"/>
</dbReference>
<name>A0AAD7FZY7_MYCRO</name>
<organism evidence="5 6">
    <name type="scientific">Mycena rosella</name>
    <name type="common">Pink bonnet</name>
    <name type="synonym">Agaricus rosellus</name>
    <dbReference type="NCBI Taxonomy" id="1033263"/>
    <lineage>
        <taxon>Eukaryota</taxon>
        <taxon>Fungi</taxon>
        <taxon>Dikarya</taxon>
        <taxon>Basidiomycota</taxon>
        <taxon>Agaricomycotina</taxon>
        <taxon>Agaricomycetes</taxon>
        <taxon>Agaricomycetidae</taxon>
        <taxon>Agaricales</taxon>
        <taxon>Marasmiineae</taxon>
        <taxon>Mycenaceae</taxon>
        <taxon>Mycena</taxon>
    </lineage>
</organism>
<dbReference type="GO" id="GO:0000981">
    <property type="term" value="F:DNA-binding transcription factor activity, RNA polymerase II-specific"/>
    <property type="evidence" value="ECO:0007669"/>
    <property type="project" value="InterPro"/>
</dbReference>
<dbReference type="SUPFAM" id="SSF57701">
    <property type="entry name" value="Zn2/Cys6 DNA-binding domain"/>
    <property type="match status" value="1"/>
</dbReference>
<keyword evidence="2" id="KW-0539">Nucleus</keyword>
<dbReference type="InterPro" id="IPR050987">
    <property type="entry name" value="AtrR-like"/>
</dbReference>
<dbReference type="GO" id="GO:0003677">
    <property type="term" value="F:DNA binding"/>
    <property type="evidence" value="ECO:0007669"/>
    <property type="project" value="InterPro"/>
</dbReference>
<dbReference type="EMBL" id="JARKIE010000381">
    <property type="protein sequence ID" value="KAJ7648433.1"/>
    <property type="molecule type" value="Genomic_DNA"/>
</dbReference>
<feature type="compositionally biased region" description="Low complexity" evidence="3">
    <location>
        <begin position="54"/>
        <end position="67"/>
    </location>
</feature>
<dbReference type="AlphaFoldDB" id="A0AAD7FZY7"/>
<dbReference type="PROSITE" id="PS50048">
    <property type="entry name" value="ZN2_CY6_FUNGAL_2"/>
    <property type="match status" value="1"/>
</dbReference>
<accession>A0AAD7FZY7</accession>